<reference evidence="1" key="2">
    <citation type="journal article" date="2015" name="Data Brief">
        <title>Shoot transcriptome of the giant reed, Arundo donax.</title>
        <authorList>
            <person name="Barrero R.A."/>
            <person name="Guerrero F.D."/>
            <person name="Moolhuijzen P."/>
            <person name="Goolsby J.A."/>
            <person name="Tidwell J."/>
            <person name="Bellgard S.E."/>
            <person name="Bellgard M.I."/>
        </authorList>
    </citation>
    <scope>NUCLEOTIDE SEQUENCE</scope>
    <source>
        <tissue evidence="1">Shoot tissue taken approximately 20 cm above the soil surface</tissue>
    </source>
</reference>
<sequence length="64" mass="7612">MMHLNLAAIHVRVQQPQTTSIQKISFNCFIYTFSSKRTKGREVCETECQRYQQKQMYAPCMIHQ</sequence>
<accession>A0A0A9AQS5</accession>
<dbReference type="EMBL" id="GBRH01246630">
    <property type="protein sequence ID" value="JAD51265.1"/>
    <property type="molecule type" value="Transcribed_RNA"/>
</dbReference>
<name>A0A0A9AQS5_ARUDO</name>
<dbReference type="AlphaFoldDB" id="A0A0A9AQS5"/>
<protein>
    <submittedName>
        <fullName evidence="1">Uncharacterized protein</fullName>
    </submittedName>
</protein>
<organism evidence="1">
    <name type="scientific">Arundo donax</name>
    <name type="common">Giant reed</name>
    <name type="synonym">Donax arundinaceus</name>
    <dbReference type="NCBI Taxonomy" id="35708"/>
    <lineage>
        <taxon>Eukaryota</taxon>
        <taxon>Viridiplantae</taxon>
        <taxon>Streptophyta</taxon>
        <taxon>Embryophyta</taxon>
        <taxon>Tracheophyta</taxon>
        <taxon>Spermatophyta</taxon>
        <taxon>Magnoliopsida</taxon>
        <taxon>Liliopsida</taxon>
        <taxon>Poales</taxon>
        <taxon>Poaceae</taxon>
        <taxon>PACMAD clade</taxon>
        <taxon>Arundinoideae</taxon>
        <taxon>Arundineae</taxon>
        <taxon>Arundo</taxon>
    </lineage>
</organism>
<reference evidence="1" key="1">
    <citation type="submission" date="2014-09" db="EMBL/GenBank/DDBJ databases">
        <authorList>
            <person name="Magalhaes I.L.F."/>
            <person name="Oliveira U."/>
            <person name="Santos F.R."/>
            <person name="Vidigal T.H.D.A."/>
            <person name="Brescovit A.D."/>
            <person name="Santos A.J."/>
        </authorList>
    </citation>
    <scope>NUCLEOTIDE SEQUENCE</scope>
    <source>
        <tissue evidence="1">Shoot tissue taken approximately 20 cm above the soil surface</tissue>
    </source>
</reference>
<proteinExistence type="predicted"/>
<evidence type="ECO:0000313" key="1">
    <source>
        <dbReference type="EMBL" id="JAD51265.1"/>
    </source>
</evidence>